<feature type="coiled-coil region" evidence="6">
    <location>
        <begin position="161"/>
        <end position="227"/>
    </location>
</feature>
<feature type="compositionally biased region" description="Low complexity" evidence="7">
    <location>
        <begin position="70"/>
        <end position="86"/>
    </location>
</feature>
<feature type="region of interest" description="Disordered" evidence="7">
    <location>
        <begin position="48"/>
        <end position="141"/>
    </location>
</feature>
<feature type="compositionally biased region" description="Low complexity" evidence="7">
    <location>
        <begin position="378"/>
        <end position="394"/>
    </location>
</feature>
<feature type="region of interest" description="Disordered" evidence="7">
    <location>
        <begin position="806"/>
        <end position="1057"/>
    </location>
</feature>
<evidence type="ECO:0000256" key="7">
    <source>
        <dbReference type="SAM" id="MobiDB-lite"/>
    </source>
</evidence>
<feature type="compositionally biased region" description="Basic and acidic residues" evidence="7">
    <location>
        <begin position="993"/>
        <end position="1003"/>
    </location>
</feature>
<dbReference type="PANTHER" id="PTHR15073">
    <property type="entry name" value="MICROTUBULE-ASSOCIATED PROTEIN"/>
    <property type="match status" value="1"/>
</dbReference>
<feature type="compositionally biased region" description="Basic and acidic residues" evidence="7">
    <location>
        <begin position="674"/>
        <end position="693"/>
    </location>
</feature>
<reference evidence="8" key="1">
    <citation type="submission" date="2023-10" db="EMBL/GenBank/DDBJ databases">
        <title>Genome assemblies of two species of porcelain crab, Petrolisthes cinctipes and Petrolisthes manimaculis (Anomura: Porcellanidae).</title>
        <authorList>
            <person name="Angst P."/>
        </authorList>
    </citation>
    <scope>NUCLEOTIDE SEQUENCE</scope>
    <source>
        <strain evidence="8">PB745_01</strain>
        <tissue evidence="8">Gill</tissue>
    </source>
</reference>
<evidence type="ECO:0000256" key="3">
    <source>
        <dbReference type="ARBA" id="ARBA00022490"/>
    </source>
</evidence>
<feature type="region of interest" description="Disordered" evidence="7">
    <location>
        <begin position="284"/>
        <end position="314"/>
    </location>
</feature>
<name>A0AAE1EIX7_PETCI</name>
<feature type="compositionally biased region" description="Basic and acidic residues" evidence="7">
    <location>
        <begin position="923"/>
        <end position="934"/>
    </location>
</feature>
<feature type="region of interest" description="Disordered" evidence="7">
    <location>
        <begin position="1072"/>
        <end position="1094"/>
    </location>
</feature>
<sequence>MPIRNITNIISGTDVKAVESSSKGISQHRTQCNYLIPSLYINSMSCGGGDGRESSSGGGSGVTAATANGHSSSQQQQQQQQPHHQPNTSANKRNQSQKDAYWFAQGDNSLPTKQPRPSMPGPNEQFFGEGDDKSSGLSAKDREERLRQLRDRQQMEKHQKLEELKEHAAAAQRFREQQENERRRRLEEMKYRDAERRSQVEERKRIIQQAEQDRREAVLRKTAEREQRMESKRRNERSSIVFAFGSSTPRMLDPKDNNSASYWSARRATSTTNVHLADTSLARRASECGETDLSRKRATSAHGLDRKPEEDLMTQSMTAAIPASAARRRTDLMPALPTLRDHTGTRTSPRHRSPGRALSLGRLDQLARPRNRNPPLAPLHETTTPSSSSRMTPPARTMSKSMSHLGPRPPRPHSLDIPGGHLDRGVSRSSVTLAPPRMTRAEVLRQKKLRGTVGSDGSNLTAKTKPASPGMRSGTVTPNSPSRPTSALSQGSNNSSQVSLRIRTSPRKPRPQSIAGSSLSSADKPREAVATPSRESRAMERKLSVGSASSGSKPARAKSAGSDNSAPATPARTPIKVPTPKKTPAQVKAESAAKKAAEKSKGTPKTKSTPKTTPLQSPAVESKPLPGAKEKKVSPPKEEKVKAENKKTDDVASADETQKEEPPVSKPNGLVSQDEVKISTEQKQEAGNEDKVVEAGPGESQTPGTEVLIEAAPVSDTSSIDKPKPEVKEAETNKPKNTDDAVTQDKDDKDVEDDTNAIPSKPDKEKSEEPEKTMAQKAAEKPVTGYATEEDYKAALAEKRRLAREAKERELELERQRQLEEEERERREEEEYLKQMEEQRKAEEERLRKAIEEAERNRQEEAKRKEEEEKQRVEAEQLEQQKRVEAEEKLRKEEEERQARKSRVAAIMARTRGKGGSNTPTKNEAKTPSEDGKNFGDGMMSTSMTDSMISSLVAAAEAEEQQESAAAAAEQPPKPLVDTQATSEVSSEPQDSEPPKAHTEAKSEPPTTAAVESQLPVSEKKDSEVSSSHVTEVITVDSTTSSSDMKGEVRVEVTTTSESSVVEDIISGISSVKVEEPHVNGDSPVPMDTTPTQSVDLLGSLSDVHSVNHNGVDNTPPQTSQGTENLLGSLEPLNSTHTSAITPAASNYDQIIDLAQTKLSNEDAVNSNPPSPFIAFEQNLNKKQSQENTSTVPDLLL</sequence>
<feature type="compositionally biased region" description="Basic and acidic residues" evidence="7">
    <location>
        <begin position="628"/>
        <end position="663"/>
    </location>
</feature>
<dbReference type="InterPro" id="IPR051483">
    <property type="entry name" value="MAP7_domain-containing"/>
</dbReference>
<evidence type="ECO:0000313" key="9">
    <source>
        <dbReference type="Proteomes" id="UP001286313"/>
    </source>
</evidence>
<feature type="compositionally biased region" description="Basic and acidic residues" evidence="7">
    <location>
        <begin position="284"/>
        <end position="295"/>
    </location>
</feature>
<feature type="region of interest" description="Disordered" evidence="7">
    <location>
        <begin position="1104"/>
        <end position="1123"/>
    </location>
</feature>
<feature type="compositionally biased region" description="Basic and acidic residues" evidence="7">
    <location>
        <begin position="534"/>
        <end position="543"/>
    </location>
</feature>
<dbReference type="AlphaFoldDB" id="A0AAE1EIX7"/>
<keyword evidence="5" id="KW-0206">Cytoskeleton</keyword>
<evidence type="ECO:0000256" key="2">
    <source>
        <dbReference type="ARBA" id="ARBA00007525"/>
    </source>
</evidence>
<evidence type="ECO:0000256" key="4">
    <source>
        <dbReference type="ARBA" id="ARBA00023054"/>
    </source>
</evidence>
<feature type="compositionally biased region" description="Polar residues" evidence="7">
    <location>
        <begin position="979"/>
        <end position="989"/>
    </location>
</feature>
<feature type="compositionally biased region" description="Basic and acidic residues" evidence="7">
    <location>
        <begin position="719"/>
        <end position="749"/>
    </location>
</feature>
<feature type="compositionally biased region" description="Low complexity" evidence="7">
    <location>
        <begin position="1025"/>
        <end position="1043"/>
    </location>
</feature>
<comment type="caution">
    <text evidence="8">The sequence shown here is derived from an EMBL/GenBank/DDBJ whole genome shotgun (WGS) entry which is preliminary data.</text>
</comment>
<feature type="compositionally biased region" description="Basic and acidic residues" evidence="7">
    <location>
        <begin position="591"/>
        <end position="601"/>
    </location>
</feature>
<dbReference type="GO" id="GO:0015630">
    <property type="term" value="C:microtubule cytoskeleton"/>
    <property type="evidence" value="ECO:0007669"/>
    <property type="project" value="InterPro"/>
</dbReference>
<keyword evidence="3" id="KW-0963">Cytoplasm</keyword>
<feature type="compositionally biased region" description="Polar residues" evidence="7">
    <location>
        <begin position="87"/>
        <end position="98"/>
    </location>
</feature>
<dbReference type="Pfam" id="PF05672">
    <property type="entry name" value="MAP7"/>
    <property type="match status" value="1"/>
</dbReference>
<feature type="compositionally biased region" description="Low complexity" evidence="7">
    <location>
        <begin position="573"/>
        <end position="590"/>
    </location>
</feature>
<evidence type="ECO:0000313" key="8">
    <source>
        <dbReference type="EMBL" id="KAK3853423.1"/>
    </source>
</evidence>
<dbReference type="Proteomes" id="UP001286313">
    <property type="component" value="Unassembled WGS sequence"/>
</dbReference>
<gene>
    <name evidence="8" type="ORF">Pcinc_040036</name>
</gene>
<feature type="region of interest" description="Disordered" evidence="7">
    <location>
        <begin position="334"/>
        <end position="788"/>
    </location>
</feature>
<keyword evidence="4 6" id="KW-0175">Coiled coil</keyword>
<keyword evidence="9" id="KW-1185">Reference proteome</keyword>
<comment type="subcellular location">
    <subcellularLocation>
        <location evidence="1">Cytoplasm</location>
        <location evidence="1">Cytoskeleton</location>
    </subcellularLocation>
</comment>
<comment type="similarity">
    <text evidence="2">Belongs to the MAP7 family.</text>
</comment>
<evidence type="ECO:0000256" key="6">
    <source>
        <dbReference type="SAM" id="Coils"/>
    </source>
</evidence>
<organism evidence="8 9">
    <name type="scientific">Petrolisthes cinctipes</name>
    <name type="common">Flat porcelain crab</name>
    <dbReference type="NCBI Taxonomy" id="88211"/>
    <lineage>
        <taxon>Eukaryota</taxon>
        <taxon>Metazoa</taxon>
        <taxon>Ecdysozoa</taxon>
        <taxon>Arthropoda</taxon>
        <taxon>Crustacea</taxon>
        <taxon>Multicrustacea</taxon>
        <taxon>Malacostraca</taxon>
        <taxon>Eumalacostraca</taxon>
        <taxon>Eucarida</taxon>
        <taxon>Decapoda</taxon>
        <taxon>Pleocyemata</taxon>
        <taxon>Anomura</taxon>
        <taxon>Galatheoidea</taxon>
        <taxon>Porcellanidae</taxon>
        <taxon>Petrolisthes</taxon>
    </lineage>
</organism>
<feature type="compositionally biased region" description="Low complexity" evidence="7">
    <location>
        <begin position="936"/>
        <end position="956"/>
    </location>
</feature>
<feature type="compositionally biased region" description="Basic and acidic residues" evidence="7">
    <location>
        <begin position="130"/>
        <end position="141"/>
    </location>
</feature>
<feature type="compositionally biased region" description="Low complexity" evidence="7">
    <location>
        <begin position="603"/>
        <end position="614"/>
    </location>
</feature>
<dbReference type="GO" id="GO:0000226">
    <property type="term" value="P:microtubule cytoskeleton organization"/>
    <property type="evidence" value="ECO:0007669"/>
    <property type="project" value="InterPro"/>
</dbReference>
<accession>A0AAE1EIX7</accession>
<dbReference type="PANTHER" id="PTHR15073:SF1">
    <property type="entry name" value="RETICULOCYTE-BINDING PROTEIN HOMOLOG 2A"/>
    <property type="match status" value="1"/>
</dbReference>
<evidence type="ECO:0000256" key="1">
    <source>
        <dbReference type="ARBA" id="ARBA00004245"/>
    </source>
</evidence>
<feature type="compositionally biased region" description="Basic and acidic residues" evidence="7">
    <location>
        <begin position="761"/>
        <end position="780"/>
    </location>
</feature>
<evidence type="ECO:0000256" key="5">
    <source>
        <dbReference type="ARBA" id="ARBA00023212"/>
    </source>
</evidence>
<feature type="compositionally biased region" description="Basic and acidic residues" evidence="7">
    <location>
        <begin position="806"/>
        <end position="899"/>
    </location>
</feature>
<dbReference type="InterPro" id="IPR008604">
    <property type="entry name" value="MAP7_fam"/>
</dbReference>
<proteinExistence type="inferred from homology"/>
<feature type="compositionally biased region" description="Polar residues" evidence="7">
    <location>
        <begin position="474"/>
        <end position="499"/>
    </location>
</feature>
<protein>
    <recommendedName>
        <fullName evidence="10">Ensconsin</fullName>
    </recommendedName>
</protein>
<evidence type="ECO:0008006" key="10">
    <source>
        <dbReference type="Google" id="ProtNLM"/>
    </source>
</evidence>
<dbReference type="EMBL" id="JAWQEG010006967">
    <property type="protein sequence ID" value="KAK3853423.1"/>
    <property type="molecule type" value="Genomic_DNA"/>
</dbReference>